<evidence type="ECO:0000313" key="1">
    <source>
        <dbReference type="EMBL" id="EGC48395.1"/>
    </source>
</evidence>
<evidence type="ECO:0000313" key="2">
    <source>
        <dbReference type="Proteomes" id="UP000008142"/>
    </source>
</evidence>
<dbReference type="AlphaFoldDB" id="F0UR68"/>
<dbReference type="Proteomes" id="UP000008142">
    <property type="component" value="Unassembled WGS sequence"/>
</dbReference>
<accession>F0UR68</accession>
<reference evidence="2" key="1">
    <citation type="submission" date="2008-07" db="EMBL/GenBank/DDBJ databases">
        <title>Annotation of Ajellomyces capsulatus strain H88.</title>
        <authorList>
            <person name="Champion M."/>
            <person name="Cuomo C."/>
            <person name="Ma L.-J."/>
            <person name="Henn M.R."/>
            <person name="Sil A."/>
            <person name="Goldman B."/>
            <person name="Young S.K."/>
            <person name="Kodira C.D."/>
            <person name="Zeng Q."/>
            <person name="Koehrsen M."/>
            <person name="Alvarado L."/>
            <person name="Berlin A."/>
            <person name="Borenstein D."/>
            <person name="Chen Z."/>
            <person name="Engels R."/>
            <person name="Freedman E."/>
            <person name="Gellesch M."/>
            <person name="Goldberg J."/>
            <person name="Griggs A."/>
            <person name="Gujja S."/>
            <person name="Heiman D."/>
            <person name="Hepburn T."/>
            <person name="Howarth C."/>
            <person name="Jen D."/>
            <person name="Larson L."/>
            <person name="Lewis B."/>
            <person name="Mehta T."/>
            <person name="Park D."/>
            <person name="Pearson M."/>
            <person name="Roberts A."/>
            <person name="Saif S."/>
            <person name="Shea T."/>
            <person name="Shenoy N."/>
            <person name="Sisk P."/>
            <person name="Stolte C."/>
            <person name="Sykes S."/>
            <person name="Walk T."/>
            <person name="White J."/>
            <person name="Yandava C."/>
            <person name="Klein B."/>
            <person name="McEwen J.G."/>
            <person name="Puccia R."/>
            <person name="Goldman G.H."/>
            <person name="Felipe M.S."/>
            <person name="Nino-Vega G."/>
            <person name="San-Blas G."/>
            <person name="Taylor J."/>
            <person name="Mendoza L."/>
            <person name="Galagan J."/>
            <person name="Nusbaum C."/>
            <person name="Birren B."/>
        </authorList>
    </citation>
    <scope>NUCLEOTIDE SEQUENCE [LARGE SCALE GENOMIC DNA]</scope>
    <source>
        <strain evidence="2">H88</strain>
    </source>
</reference>
<proteinExistence type="predicted"/>
<protein>
    <submittedName>
        <fullName evidence="1">Predicted protein</fullName>
    </submittedName>
</protein>
<dbReference type="EMBL" id="DS990641">
    <property type="protein sequence ID" value="EGC48395.1"/>
    <property type="molecule type" value="Genomic_DNA"/>
</dbReference>
<gene>
    <name evidence="1" type="ORF">HCEG_07610</name>
</gene>
<name>F0UR68_AJEC8</name>
<dbReference type="HOGENOM" id="CLU_1991985_0_0_1"/>
<organism evidence="2">
    <name type="scientific">Ajellomyces capsulatus (strain H88)</name>
    <name type="common">Darling's disease fungus</name>
    <name type="synonym">Histoplasma capsulatum</name>
    <dbReference type="NCBI Taxonomy" id="544711"/>
    <lineage>
        <taxon>Eukaryota</taxon>
        <taxon>Fungi</taxon>
        <taxon>Dikarya</taxon>
        <taxon>Ascomycota</taxon>
        <taxon>Pezizomycotina</taxon>
        <taxon>Eurotiomycetes</taxon>
        <taxon>Eurotiomycetidae</taxon>
        <taxon>Onygenales</taxon>
        <taxon>Ajellomycetaceae</taxon>
        <taxon>Histoplasma</taxon>
    </lineage>
</organism>
<sequence>MGTRDDQISEIHWVKLTTDNGLIPRTQGRSFLGFVIGIRCSDLKAIDLANSVFVNDDDVAIFGPEEGIVDYSLGCGFVKDAGSAGLILVDRGLSKGSGIEVIKSMFTFFDEFPVNRVGLKVVVLL</sequence>